<accession>A0A9N8VXH9</accession>
<dbReference type="InterPro" id="IPR005135">
    <property type="entry name" value="Endo/exonuclease/phosphatase"/>
</dbReference>
<dbReference type="Pfam" id="PF03372">
    <property type="entry name" value="Exo_endo_phos"/>
    <property type="match status" value="1"/>
</dbReference>
<dbReference type="Gene3D" id="3.60.10.10">
    <property type="entry name" value="Endonuclease/exonuclease/phosphatase"/>
    <property type="match status" value="1"/>
</dbReference>
<dbReference type="EMBL" id="CAJVPL010000197">
    <property type="protein sequence ID" value="CAG8463706.1"/>
    <property type="molecule type" value="Genomic_DNA"/>
</dbReference>
<organism evidence="2 3">
    <name type="scientific">Ambispora gerdemannii</name>
    <dbReference type="NCBI Taxonomy" id="144530"/>
    <lineage>
        <taxon>Eukaryota</taxon>
        <taxon>Fungi</taxon>
        <taxon>Fungi incertae sedis</taxon>
        <taxon>Mucoromycota</taxon>
        <taxon>Glomeromycotina</taxon>
        <taxon>Glomeromycetes</taxon>
        <taxon>Archaeosporales</taxon>
        <taxon>Ambisporaceae</taxon>
        <taxon>Ambispora</taxon>
    </lineage>
</organism>
<dbReference type="Proteomes" id="UP000789831">
    <property type="component" value="Unassembled WGS sequence"/>
</dbReference>
<protein>
    <submittedName>
        <fullName evidence="2">2623_t:CDS:1</fullName>
    </submittedName>
</protein>
<evidence type="ECO:0000313" key="2">
    <source>
        <dbReference type="EMBL" id="CAG8463706.1"/>
    </source>
</evidence>
<dbReference type="SUPFAM" id="SSF56219">
    <property type="entry name" value="DNase I-like"/>
    <property type="match status" value="1"/>
</dbReference>
<dbReference type="InterPro" id="IPR036691">
    <property type="entry name" value="Endo/exonu/phosph_ase_sf"/>
</dbReference>
<reference evidence="2" key="1">
    <citation type="submission" date="2021-06" db="EMBL/GenBank/DDBJ databases">
        <authorList>
            <person name="Kallberg Y."/>
            <person name="Tangrot J."/>
            <person name="Rosling A."/>
        </authorList>
    </citation>
    <scope>NUCLEOTIDE SEQUENCE</scope>
    <source>
        <strain evidence="2">MT106</strain>
    </source>
</reference>
<dbReference type="OrthoDB" id="200415at2759"/>
<dbReference type="AlphaFoldDB" id="A0A9N8VXH9"/>
<gene>
    <name evidence="2" type="ORF">AGERDE_LOCUS2385</name>
</gene>
<keyword evidence="3" id="KW-1185">Reference proteome</keyword>
<evidence type="ECO:0000313" key="3">
    <source>
        <dbReference type="Proteomes" id="UP000789831"/>
    </source>
</evidence>
<name>A0A9N8VXH9_9GLOM</name>
<dbReference type="GO" id="GO:0003824">
    <property type="term" value="F:catalytic activity"/>
    <property type="evidence" value="ECO:0007669"/>
    <property type="project" value="InterPro"/>
</dbReference>
<proteinExistence type="predicted"/>
<sequence>METIINNLPEPGEILTHDFRPKIYSNDDEEINENNNISPKPTTRPIKCLQWNVERNYRASKIIKTLKELDPDIAFIQEIDIGCARSERRDHFREIAKELRWMGVYVCEFFEIESEKRTKRDQGGGVHGNAIFTKYDIASFRLIDHKYHPYNWERDGNKLGEPRKGRRFSLVAEVKTPFGPPILCYCVHLEVFCGITGRIAQFSEILSDATAHMTTHPYQLIFGDLNTMSRSIARLSHLCSTDQYRILSLGTSESVWWDKYLLSWHVSDGESNLLLESRGLGYFIEDAVVKKTFSGFTTSVLRTARNPGFYDPWNPEHDVTLHLPKYFGLYRAKLDWTLIRGFDVVKRWMGNHDYSASDHKYLMVALEFDDLLGNNSNLNDNIAVDSEAMEKQVWSSRRKYWARRTKRGWKVRKVREGEDCDHVEDDNGNGGKKSWLRELGISCV</sequence>
<evidence type="ECO:0000259" key="1">
    <source>
        <dbReference type="Pfam" id="PF03372"/>
    </source>
</evidence>
<feature type="domain" description="Endonuclease/exonuclease/phosphatase" evidence="1">
    <location>
        <begin position="49"/>
        <end position="359"/>
    </location>
</feature>
<comment type="caution">
    <text evidence="2">The sequence shown here is derived from an EMBL/GenBank/DDBJ whole genome shotgun (WGS) entry which is preliminary data.</text>
</comment>